<feature type="domain" description="Peptidase M14" evidence="10">
    <location>
        <begin position="96"/>
        <end position="406"/>
    </location>
</feature>
<feature type="chain" id="PRO_5015034415" evidence="9">
    <location>
        <begin position="29"/>
        <end position="890"/>
    </location>
</feature>
<accession>A0A0B2BPI3</accession>
<evidence type="ECO:0000256" key="8">
    <source>
        <dbReference type="SAM" id="MobiDB-lite"/>
    </source>
</evidence>
<dbReference type="GO" id="GO:0005615">
    <property type="term" value="C:extracellular space"/>
    <property type="evidence" value="ECO:0007669"/>
    <property type="project" value="TreeGrafter"/>
</dbReference>
<comment type="similarity">
    <text evidence="2 7">Belongs to the peptidase M14 family.</text>
</comment>
<dbReference type="SMART" id="SM00631">
    <property type="entry name" value="Zn_pept"/>
    <property type="match status" value="1"/>
</dbReference>
<keyword evidence="9" id="KW-0732">Signal</keyword>
<keyword evidence="11" id="KW-0121">Carboxypeptidase</keyword>
<evidence type="ECO:0000256" key="1">
    <source>
        <dbReference type="ARBA" id="ARBA00001947"/>
    </source>
</evidence>
<dbReference type="PANTHER" id="PTHR11705:SF143">
    <property type="entry name" value="SLL0236 PROTEIN"/>
    <property type="match status" value="1"/>
</dbReference>
<evidence type="ECO:0000313" key="12">
    <source>
        <dbReference type="Proteomes" id="UP000230842"/>
    </source>
</evidence>
<dbReference type="PANTHER" id="PTHR11705">
    <property type="entry name" value="PROTEASE FAMILY M14 CARBOXYPEPTIDASE A,B"/>
    <property type="match status" value="1"/>
</dbReference>
<comment type="caution">
    <text evidence="7">Lacks conserved residue(s) required for the propagation of feature annotation.</text>
</comment>
<dbReference type="GO" id="GO:0006508">
    <property type="term" value="P:proteolysis"/>
    <property type="evidence" value="ECO:0007669"/>
    <property type="project" value="UniProtKB-KW"/>
</dbReference>
<keyword evidence="12" id="KW-1185">Reference proteome</keyword>
<evidence type="ECO:0000256" key="4">
    <source>
        <dbReference type="ARBA" id="ARBA00022801"/>
    </source>
</evidence>
<evidence type="ECO:0000256" key="9">
    <source>
        <dbReference type="SAM" id="SignalP"/>
    </source>
</evidence>
<dbReference type="Pfam" id="PF00246">
    <property type="entry name" value="Peptidase_M14"/>
    <property type="match status" value="1"/>
</dbReference>
<comment type="caution">
    <text evidence="11">The sequence shown here is derived from an EMBL/GenBank/DDBJ whole genome shotgun (WGS) entry which is preliminary data.</text>
</comment>
<dbReference type="AlphaFoldDB" id="A0A0B2BPI3"/>
<organism evidence="11 12">
    <name type="scientific">Mumia flava</name>
    <dbReference type="NCBI Taxonomy" id="1348852"/>
    <lineage>
        <taxon>Bacteria</taxon>
        <taxon>Bacillati</taxon>
        <taxon>Actinomycetota</taxon>
        <taxon>Actinomycetes</taxon>
        <taxon>Propionibacteriales</taxon>
        <taxon>Nocardioidaceae</taxon>
        <taxon>Mumia</taxon>
    </lineage>
</organism>
<evidence type="ECO:0000256" key="5">
    <source>
        <dbReference type="ARBA" id="ARBA00022833"/>
    </source>
</evidence>
<feature type="compositionally biased region" description="Basic and acidic residues" evidence="8">
    <location>
        <begin position="30"/>
        <end position="45"/>
    </location>
</feature>
<evidence type="ECO:0000256" key="3">
    <source>
        <dbReference type="ARBA" id="ARBA00022670"/>
    </source>
</evidence>
<dbReference type="Gene3D" id="3.40.630.10">
    <property type="entry name" value="Zn peptidases"/>
    <property type="match status" value="1"/>
</dbReference>
<feature type="region of interest" description="Disordered" evidence="8">
    <location>
        <begin position="26"/>
        <end position="49"/>
    </location>
</feature>
<dbReference type="OrthoDB" id="9758209at2"/>
<protein>
    <submittedName>
        <fullName evidence="11">Zinc carboxypeptidase</fullName>
    </submittedName>
</protein>
<sequence>MRSSRRAGALAGAALMSAAVLVAAPAAADPPDRDRFSVRSAKDGTHPGSLTAKAARWAAKHGAGVGDPLPMPSSYPYQPQLTVFPETEPDAADTGNLVGYDQIAPMLNDLMAGSDRVSTQVVGQSTQGRDLYLVTLTAPERRHETRLQTAWRDEIREHPRLAERDRLLQKHYKTPIWISANIHGNEWEGTDAALQYIEQLATAPWSQVRDLLSEHRIYFSLTLNPDGRTIGQRATALNLDENRDMVTNTTPESVSFVRTAQAVQALYAADFHGYTRVLQVEPCGPPHGDDYEYDLFIPHGYALSLQVEQDVVAADIPGNTYYDVTTGQVVDENTGPDTAHIKIPYRDTPSGWDDYPPIFTAQYAAFSGAVTSTVELPKSRPNGSSQTPENAVVNTAVALQTMQSLVDYVETNDDAMLDDQIEFFRRAGSGAPRVALTSENLDEVAGPDEWKAEWDAADDQNAVTYPRAFVIPTGSGQRSSSDARFLVERLQLHGVEVGRLVRTSRIDGTTYPAGSYVVDMHQPRRNLAHNLLAAGSDISDKVPSMYDVSAWSWGYLWGATVEPVGTTGSGSLPWTRPATRHDADGDVPRSKAALTFDLAGVGDFQALNALLEDGIAVSQLSDGSALVDDGSAGRRAAAEAADEFGVDFETASKRDLAEVRSGRAKGLEDLTVGWTGSQDDLLSLTQLGFDDLVELDEAELAADPSILDDVDVMWLGSGLSFGAGEEAGAAALDAYVADGGGIVGRGTGAFSTATDLGLMSGTAVSGNRSGNGIVTVDTVDDGVLSAYPQGHAFVYPAIWFAGLGTGTTVEQAYGADPLVAGHWRPSGSGGNGPADSAGQAAVVSAASDSGAKALVFGTSVVFRTHPKGGMSQVATGLFWASPDGDGVPAP</sequence>
<comment type="cofactor">
    <cofactor evidence="1">
        <name>Zn(2+)</name>
        <dbReference type="ChEBI" id="CHEBI:29105"/>
    </cofactor>
</comment>
<keyword evidence="4" id="KW-0378">Hydrolase</keyword>
<name>A0A0B2BPI3_9ACTN</name>
<dbReference type="InterPro" id="IPR029062">
    <property type="entry name" value="Class_I_gatase-like"/>
</dbReference>
<evidence type="ECO:0000313" key="11">
    <source>
        <dbReference type="EMBL" id="PJJ57170.1"/>
    </source>
</evidence>
<evidence type="ECO:0000256" key="2">
    <source>
        <dbReference type="ARBA" id="ARBA00005988"/>
    </source>
</evidence>
<evidence type="ECO:0000259" key="10">
    <source>
        <dbReference type="PROSITE" id="PS52035"/>
    </source>
</evidence>
<evidence type="ECO:0000256" key="7">
    <source>
        <dbReference type="PROSITE-ProRule" id="PRU01379"/>
    </source>
</evidence>
<feature type="signal peptide" evidence="9">
    <location>
        <begin position="1"/>
        <end position="28"/>
    </location>
</feature>
<proteinExistence type="inferred from homology"/>
<gene>
    <name evidence="11" type="ORF">CLV56_1391</name>
</gene>
<dbReference type="EMBL" id="PGEZ01000001">
    <property type="protein sequence ID" value="PJJ57170.1"/>
    <property type="molecule type" value="Genomic_DNA"/>
</dbReference>
<dbReference type="GO" id="GO:0004181">
    <property type="term" value="F:metallocarboxypeptidase activity"/>
    <property type="evidence" value="ECO:0007669"/>
    <property type="project" value="InterPro"/>
</dbReference>
<dbReference type="GO" id="GO:0008270">
    <property type="term" value="F:zinc ion binding"/>
    <property type="evidence" value="ECO:0007669"/>
    <property type="project" value="InterPro"/>
</dbReference>
<dbReference type="Proteomes" id="UP000230842">
    <property type="component" value="Unassembled WGS sequence"/>
</dbReference>
<keyword evidence="6" id="KW-0482">Metalloprotease</keyword>
<dbReference type="SUPFAM" id="SSF53187">
    <property type="entry name" value="Zn-dependent exopeptidases"/>
    <property type="match status" value="1"/>
</dbReference>
<dbReference type="RefSeq" id="WP_039340618.1">
    <property type="nucleotide sequence ID" value="NZ_PGEZ01000001.1"/>
</dbReference>
<evidence type="ECO:0000256" key="6">
    <source>
        <dbReference type="ARBA" id="ARBA00023049"/>
    </source>
</evidence>
<keyword evidence="3" id="KW-0645">Protease</keyword>
<dbReference type="InterPro" id="IPR000834">
    <property type="entry name" value="Peptidase_M14"/>
</dbReference>
<dbReference type="SUPFAM" id="SSF52317">
    <property type="entry name" value="Class I glutamine amidotransferase-like"/>
    <property type="match status" value="1"/>
</dbReference>
<dbReference type="PROSITE" id="PS52035">
    <property type="entry name" value="PEPTIDASE_M14"/>
    <property type="match status" value="1"/>
</dbReference>
<reference evidence="11 12" key="1">
    <citation type="submission" date="2017-11" db="EMBL/GenBank/DDBJ databases">
        <title>Genomic Encyclopedia of Archaeal and Bacterial Type Strains, Phase II (KMG-II): From Individual Species to Whole Genera.</title>
        <authorList>
            <person name="Goeker M."/>
        </authorList>
    </citation>
    <scope>NUCLEOTIDE SEQUENCE [LARGE SCALE GENOMIC DNA]</scope>
    <source>
        <strain evidence="11 12">DSM 27763</strain>
    </source>
</reference>
<keyword evidence="5" id="KW-0862">Zinc</keyword>